<dbReference type="Proteomes" id="UP000285710">
    <property type="component" value="Unassembled WGS sequence"/>
</dbReference>
<evidence type="ECO:0000313" key="2">
    <source>
        <dbReference type="EMBL" id="RWR14241.1"/>
    </source>
</evidence>
<keyword evidence="1" id="KW-1133">Transmembrane helix</keyword>
<keyword evidence="3" id="KW-1185">Reference proteome</keyword>
<evidence type="ECO:0008006" key="4">
    <source>
        <dbReference type="Google" id="ProtNLM"/>
    </source>
</evidence>
<name>A0A443J0U9_9RHOB</name>
<feature type="transmembrane region" description="Helical" evidence="1">
    <location>
        <begin position="59"/>
        <end position="80"/>
    </location>
</feature>
<evidence type="ECO:0000256" key="1">
    <source>
        <dbReference type="SAM" id="Phobius"/>
    </source>
</evidence>
<accession>A0A443J0U9</accession>
<keyword evidence="1" id="KW-0812">Transmembrane</keyword>
<protein>
    <recommendedName>
        <fullName evidence="4">Hemolysin XhlA</fullName>
    </recommendedName>
</protein>
<sequence length="84" mass="9099">MPDPTFTQSHADQIAETRVRVDATEARISKLETSEQIATVRMGYIQESLRAINANINRVVWLVIAGIVGGVMTFIISGGLNGAQ</sequence>
<reference evidence="2 3" key="2">
    <citation type="submission" date="2019-01" db="EMBL/GenBank/DDBJ databases">
        <authorList>
            <person name="Li Y."/>
        </authorList>
    </citation>
    <scope>NUCLEOTIDE SEQUENCE [LARGE SCALE GENOMIC DNA]</scope>
    <source>
        <strain evidence="2 3">2D-5</strain>
    </source>
</reference>
<gene>
    <name evidence="2" type="ORF">D2T33_03215</name>
</gene>
<dbReference type="RefSeq" id="WP_128268815.1">
    <property type="nucleotide sequence ID" value="NZ_SAUW01000003.1"/>
</dbReference>
<proteinExistence type="predicted"/>
<comment type="caution">
    <text evidence="2">The sequence shown here is derived from an EMBL/GenBank/DDBJ whole genome shotgun (WGS) entry which is preliminary data.</text>
</comment>
<dbReference type="AlphaFoldDB" id="A0A443J0U9"/>
<organism evidence="2 3">
    <name type="scientific">Paenirhodobacter populi</name>
    <dbReference type="NCBI Taxonomy" id="2306993"/>
    <lineage>
        <taxon>Bacteria</taxon>
        <taxon>Pseudomonadati</taxon>
        <taxon>Pseudomonadota</taxon>
        <taxon>Alphaproteobacteria</taxon>
        <taxon>Rhodobacterales</taxon>
        <taxon>Rhodobacter group</taxon>
        <taxon>Paenirhodobacter</taxon>
    </lineage>
</organism>
<evidence type="ECO:0000313" key="3">
    <source>
        <dbReference type="Proteomes" id="UP000285710"/>
    </source>
</evidence>
<dbReference type="EMBL" id="SAUW01000003">
    <property type="protein sequence ID" value="RWR14241.1"/>
    <property type="molecule type" value="Genomic_DNA"/>
</dbReference>
<reference evidence="2 3" key="1">
    <citation type="submission" date="2019-01" db="EMBL/GenBank/DDBJ databases">
        <title>Sinorhodobacter populi sp. nov. isolated from the symptomatic bark tissue of Populus euramericana canker.</title>
        <authorList>
            <person name="Xu G."/>
        </authorList>
    </citation>
    <scope>NUCLEOTIDE SEQUENCE [LARGE SCALE GENOMIC DNA]</scope>
    <source>
        <strain evidence="2 3">2D-5</strain>
    </source>
</reference>
<keyword evidence="1" id="KW-0472">Membrane</keyword>